<name>A0A1W2DFT6_9SPHI</name>
<organism evidence="4 5">
    <name type="scientific">Pedobacter africanus</name>
    <dbReference type="NCBI Taxonomy" id="151894"/>
    <lineage>
        <taxon>Bacteria</taxon>
        <taxon>Pseudomonadati</taxon>
        <taxon>Bacteroidota</taxon>
        <taxon>Sphingobacteriia</taxon>
        <taxon>Sphingobacteriales</taxon>
        <taxon>Sphingobacteriaceae</taxon>
        <taxon>Pedobacter</taxon>
    </lineage>
</organism>
<reference evidence="5" key="1">
    <citation type="submission" date="2017-04" db="EMBL/GenBank/DDBJ databases">
        <authorList>
            <person name="Varghese N."/>
            <person name="Submissions S."/>
        </authorList>
    </citation>
    <scope>NUCLEOTIDE SEQUENCE [LARGE SCALE GENOMIC DNA]</scope>
    <source>
        <strain evidence="5">DSM 12126</strain>
    </source>
</reference>
<dbReference type="RefSeq" id="WP_084240550.1">
    <property type="nucleotide sequence ID" value="NZ_FWXT01000003.1"/>
</dbReference>
<dbReference type="OrthoDB" id="791021at2"/>
<keyword evidence="5" id="KW-1185">Reference proteome</keyword>
<dbReference type="InterPro" id="IPR011250">
    <property type="entry name" value="OMP/PagP_B-barrel"/>
</dbReference>
<evidence type="ECO:0000313" key="4">
    <source>
        <dbReference type="EMBL" id="SMC96399.1"/>
    </source>
</evidence>
<dbReference type="Pfam" id="PF13505">
    <property type="entry name" value="OMP_b-brl"/>
    <property type="match status" value="1"/>
</dbReference>
<feature type="signal peptide" evidence="2">
    <location>
        <begin position="1"/>
        <end position="24"/>
    </location>
</feature>
<evidence type="ECO:0000259" key="3">
    <source>
        <dbReference type="Pfam" id="PF13505"/>
    </source>
</evidence>
<evidence type="ECO:0000256" key="2">
    <source>
        <dbReference type="SAM" id="SignalP"/>
    </source>
</evidence>
<evidence type="ECO:0000313" key="5">
    <source>
        <dbReference type="Proteomes" id="UP000192756"/>
    </source>
</evidence>
<feature type="domain" description="Outer membrane protein beta-barrel" evidence="3">
    <location>
        <begin position="14"/>
        <end position="174"/>
    </location>
</feature>
<proteinExistence type="predicted"/>
<dbReference type="STRING" id="151894.SAMN04488524_3769"/>
<accession>A0A1W2DFT6</accession>
<feature type="chain" id="PRO_5013252651" evidence="2">
    <location>
        <begin position="25"/>
        <end position="176"/>
    </location>
</feature>
<dbReference type="AlphaFoldDB" id="A0A1W2DFT6"/>
<dbReference type="SUPFAM" id="SSF56925">
    <property type="entry name" value="OMPA-like"/>
    <property type="match status" value="1"/>
</dbReference>
<protein>
    <submittedName>
        <fullName evidence="4">Outer membrane protein beta-barrel domain-containing protein</fullName>
    </submittedName>
</protein>
<evidence type="ECO:0000256" key="1">
    <source>
        <dbReference type="ARBA" id="ARBA00022729"/>
    </source>
</evidence>
<gene>
    <name evidence="4" type="ORF">SAMN04488524_3769</name>
</gene>
<dbReference type="Proteomes" id="UP000192756">
    <property type="component" value="Unassembled WGS sequence"/>
</dbReference>
<sequence>MKKVTKIFAIAAGLFILSATATQAQQRENAKGVRLGVGISAGAPTDGSPFKLAYGADLGFQFELSRELALTATGGYTSYKAKDGQGDDYNMIPVKGGVKVFPQIGGLYLSGEAGCGFGTKKDVKEAFIYSGGIGYQTAGGFDIGARYEGVTQQKESISYRPQNGQFALRLAYSFKL</sequence>
<dbReference type="InterPro" id="IPR027385">
    <property type="entry name" value="Beta-barrel_OMP"/>
</dbReference>
<keyword evidence="1 2" id="KW-0732">Signal</keyword>
<dbReference type="EMBL" id="FWXT01000003">
    <property type="protein sequence ID" value="SMC96399.1"/>
    <property type="molecule type" value="Genomic_DNA"/>
</dbReference>